<dbReference type="InterPro" id="IPR036380">
    <property type="entry name" value="Isochorismatase-like_sf"/>
</dbReference>
<organism evidence="3 4">
    <name type="scientific">Gordonia jacobaea</name>
    <dbReference type="NCBI Taxonomy" id="122202"/>
    <lineage>
        <taxon>Bacteria</taxon>
        <taxon>Bacillati</taxon>
        <taxon>Actinomycetota</taxon>
        <taxon>Actinomycetes</taxon>
        <taxon>Mycobacteriales</taxon>
        <taxon>Gordoniaceae</taxon>
        <taxon>Gordonia</taxon>
    </lineage>
</organism>
<evidence type="ECO:0000313" key="4">
    <source>
        <dbReference type="Proteomes" id="UP000037247"/>
    </source>
</evidence>
<gene>
    <name evidence="3" type="ORF">ABW18_14000</name>
</gene>
<keyword evidence="4" id="KW-1185">Reference proteome</keyword>
<proteinExistence type="predicted"/>
<evidence type="ECO:0000313" key="3">
    <source>
        <dbReference type="EMBL" id="KNA90658.1"/>
    </source>
</evidence>
<feature type="domain" description="Isochorismatase-like" evidence="2">
    <location>
        <begin position="11"/>
        <end position="181"/>
    </location>
</feature>
<name>A0ABR5IAM5_9ACTN</name>
<dbReference type="Proteomes" id="UP000037247">
    <property type="component" value="Unassembled WGS sequence"/>
</dbReference>
<evidence type="ECO:0000256" key="1">
    <source>
        <dbReference type="ARBA" id="ARBA00022801"/>
    </source>
</evidence>
<reference evidence="3 4" key="1">
    <citation type="submission" date="2015-05" db="EMBL/GenBank/DDBJ databases">
        <title>Draft genome sequence of the bacterium Gordonia jacobaea a new member of the Gordonia genus.</title>
        <authorList>
            <person name="Jimenez-Galisteo G."/>
            <person name="Dominguez A."/>
            <person name="Munoz E."/>
            <person name="Vinas M."/>
        </authorList>
    </citation>
    <scope>NUCLEOTIDE SEQUENCE [LARGE SCALE GENOMIC DNA]</scope>
    <source>
        <strain evidence="4">mv1</strain>
    </source>
</reference>
<dbReference type="PANTHER" id="PTHR43540">
    <property type="entry name" value="PEROXYUREIDOACRYLATE/UREIDOACRYLATE AMIDOHYDROLASE-RELATED"/>
    <property type="match status" value="1"/>
</dbReference>
<keyword evidence="1 3" id="KW-0378">Hydrolase</keyword>
<sequence>MAMTALDPRVALIVIDMQRGIALRDNLAPYPASEIVDRAGQLVDRFRKYGQLVVMVNVDAVPPGRTDRNSGSARPQLPTEWTELIDEFAPEPDDLVVTKHSRSAFAGTALLEELRSRGVTQVAVVGIASGAGVESTARDAHEAGFNVTLPTDAMTDSDGERHAHSVREVFPQIAETGSTAELLELLDATAQ</sequence>
<protein>
    <submittedName>
        <fullName evidence="3">Hydrolase</fullName>
    </submittedName>
</protein>
<evidence type="ECO:0000259" key="2">
    <source>
        <dbReference type="Pfam" id="PF00857"/>
    </source>
</evidence>
<accession>A0ABR5IAM5</accession>
<dbReference type="SUPFAM" id="SSF52499">
    <property type="entry name" value="Isochorismatase-like hydrolases"/>
    <property type="match status" value="1"/>
</dbReference>
<dbReference type="InterPro" id="IPR050272">
    <property type="entry name" value="Isochorismatase-like_hydrls"/>
</dbReference>
<dbReference type="CDD" id="cd00431">
    <property type="entry name" value="cysteine_hydrolases"/>
    <property type="match status" value="1"/>
</dbReference>
<dbReference type="Pfam" id="PF00857">
    <property type="entry name" value="Isochorismatase"/>
    <property type="match status" value="1"/>
</dbReference>
<dbReference type="InterPro" id="IPR000868">
    <property type="entry name" value="Isochorismatase-like_dom"/>
</dbReference>
<dbReference type="Gene3D" id="3.40.50.850">
    <property type="entry name" value="Isochorismatase-like"/>
    <property type="match status" value="1"/>
</dbReference>
<dbReference type="EMBL" id="LDTZ01000018">
    <property type="protein sequence ID" value="KNA90658.1"/>
    <property type="molecule type" value="Genomic_DNA"/>
</dbReference>
<comment type="caution">
    <text evidence="3">The sequence shown here is derived from an EMBL/GenBank/DDBJ whole genome shotgun (WGS) entry which is preliminary data.</text>
</comment>
<dbReference type="PANTHER" id="PTHR43540:SF7">
    <property type="entry name" value="ISOCHORISMATASE FAMILY PROTEIN YECD"/>
    <property type="match status" value="1"/>
</dbReference>
<dbReference type="RefSeq" id="WP_049699594.1">
    <property type="nucleotide sequence ID" value="NZ_JAQDQF010000006.1"/>
</dbReference>
<dbReference type="GO" id="GO:0016787">
    <property type="term" value="F:hydrolase activity"/>
    <property type="evidence" value="ECO:0007669"/>
    <property type="project" value="UniProtKB-KW"/>
</dbReference>